<dbReference type="EMBL" id="DRQG01000023">
    <property type="protein sequence ID" value="HGY54594.1"/>
    <property type="molecule type" value="Genomic_DNA"/>
</dbReference>
<keyword evidence="5 7" id="KW-1278">Translocase</keyword>
<evidence type="ECO:0000313" key="9">
    <source>
        <dbReference type="EMBL" id="HGY54594.1"/>
    </source>
</evidence>
<dbReference type="AlphaFoldDB" id="A0A7V4U0F9"/>
<evidence type="ECO:0000256" key="7">
    <source>
        <dbReference type="RuleBase" id="RU003685"/>
    </source>
</evidence>
<dbReference type="GO" id="GO:0051287">
    <property type="term" value="F:NAD binding"/>
    <property type="evidence" value="ECO:0007669"/>
    <property type="project" value="InterPro"/>
</dbReference>
<feature type="domain" description="NADH-quinone oxidoreductase subunit D" evidence="8">
    <location>
        <begin position="139"/>
        <end position="386"/>
    </location>
</feature>
<gene>
    <name evidence="9" type="ORF">ENK44_02720</name>
</gene>
<evidence type="ECO:0000256" key="1">
    <source>
        <dbReference type="ARBA" id="ARBA00002378"/>
    </source>
</evidence>
<proteinExistence type="inferred from homology"/>
<keyword evidence="6 7" id="KW-0520">NAD</keyword>
<dbReference type="InterPro" id="IPR029014">
    <property type="entry name" value="NiFe-Hase_large"/>
</dbReference>
<dbReference type="Gene3D" id="1.10.645.10">
    <property type="entry name" value="Cytochrome-c3 Hydrogenase, chain B"/>
    <property type="match status" value="1"/>
</dbReference>
<evidence type="ECO:0000256" key="6">
    <source>
        <dbReference type="ARBA" id="ARBA00023027"/>
    </source>
</evidence>
<dbReference type="GO" id="GO:0048038">
    <property type="term" value="F:quinone binding"/>
    <property type="evidence" value="ECO:0007669"/>
    <property type="project" value="InterPro"/>
</dbReference>
<dbReference type="GO" id="GO:0005886">
    <property type="term" value="C:plasma membrane"/>
    <property type="evidence" value="ECO:0007669"/>
    <property type="project" value="UniProtKB-SubCell"/>
</dbReference>
<dbReference type="InterPro" id="IPR001135">
    <property type="entry name" value="NADH_Q_OxRdtase_suD"/>
</dbReference>
<sequence>MKNYRSLTTTIKPMDNTMTQVEKETTLYLGPQHPGITGNMMIELKVTGDTVQRAKTHVGYLHRGFEKLMEERLWMQCFPIVCRICVPEPDPNEENLARAIEEIEGREVPERAQYIRVMVLELSRIASYFLWMGGQAGSMGLYTMPQWTVGDRDYILDLFEELTGGRVYHMYIWAGGVRRDLPDGFAGRVRRVLDYLEERLTDYDRLFFQNALFLKRSQGVGVIDKDKAMEWGVVGPPLRGCGIAHDVRKDEPYEVYDKLDFEIITHEGGDIYARAMVRRREIEQSISIIRQVLDKMPGGPVHNPGPNPLKWKLPAGEAYVRTESARGEFGYYVVSDGSLKPRRIHVRGPAYVHGVSLLEKMLVGANIADVSVIMNSLGTCPPEIER</sequence>
<evidence type="ECO:0000259" key="8">
    <source>
        <dbReference type="Pfam" id="PF00346"/>
    </source>
</evidence>
<evidence type="ECO:0000256" key="3">
    <source>
        <dbReference type="ARBA" id="ARBA00005769"/>
    </source>
</evidence>
<dbReference type="InterPro" id="IPR022885">
    <property type="entry name" value="NDH1_su_D/H"/>
</dbReference>
<comment type="caution">
    <text evidence="9">The sequence shown here is derived from an EMBL/GenBank/DDBJ whole genome shotgun (WGS) entry which is preliminary data.</text>
</comment>
<comment type="subcellular location">
    <subcellularLocation>
        <location evidence="2">Cell membrane</location>
        <topology evidence="2">Peripheral membrane protein</topology>
    </subcellularLocation>
</comment>
<dbReference type="SUPFAM" id="SSF56762">
    <property type="entry name" value="HydB/Nqo4-like"/>
    <property type="match status" value="1"/>
</dbReference>
<dbReference type="PANTHER" id="PTHR11993">
    <property type="entry name" value="NADH-UBIQUINONE OXIDOREDUCTASE 49 KDA SUBUNIT"/>
    <property type="match status" value="1"/>
</dbReference>
<dbReference type="EC" id="1.6.5.11" evidence="9"/>
<evidence type="ECO:0000256" key="4">
    <source>
        <dbReference type="ARBA" id="ARBA00022448"/>
    </source>
</evidence>
<dbReference type="NCBIfam" id="NF004739">
    <property type="entry name" value="PRK06075.1"/>
    <property type="match status" value="1"/>
</dbReference>
<comment type="similarity">
    <text evidence="3 7">Belongs to the complex I 49 kDa subunit family.</text>
</comment>
<dbReference type="Pfam" id="PF00346">
    <property type="entry name" value="Complex1_49kDa"/>
    <property type="match status" value="1"/>
</dbReference>
<comment type="function">
    <text evidence="1">NDH-1 shuttles electrons from NADH, via FMN and iron-sulfur (Fe-S) centers, to quinones in the respiratory chain. The immediate electron acceptor for the enzyme in this species is believed to be ubiquinone. Couples the redox reaction to proton translocation (for every two electrons transferred, four hydrogen ions are translocated across the cytoplasmic membrane), and thus conserves the redox energy in a proton gradient.</text>
</comment>
<organism evidence="9">
    <name type="scientific">Caldithrix abyssi</name>
    <dbReference type="NCBI Taxonomy" id="187145"/>
    <lineage>
        <taxon>Bacteria</taxon>
        <taxon>Pseudomonadati</taxon>
        <taxon>Calditrichota</taxon>
        <taxon>Calditrichia</taxon>
        <taxon>Calditrichales</taxon>
        <taxon>Calditrichaceae</taxon>
        <taxon>Caldithrix</taxon>
    </lineage>
</organism>
<dbReference type="PROSITE" id="PS00535">
    <property type="entry name" value="COMPLEX1_49K"/>
    <property type="match status" value="1"/>
</dbReference>
<dbReference type="Proteomes" id="UP000885779">
    <property type="component" value="Unassembled WGS sequence"/>
</dbReference>
<protein>
    <submittedName>
        <fullName evidence="9">NADH-quinone oxidoreductase subunit D</fullName>
        <ecNumber evidence="9">1.6.5.11</ecNumber>
    </submittedName>
</protein>
<accession>A0A7V4U0F9</accession>
<dbReference type="InterPro" id="IPR014029">
    <property type="entry name" value="NADH_UbQ_OxRdtase_49kDa_CS"/>
</dbReference>
<keyword evidence="9" id="KW-0560">Oxidoreductase</keyword>
<dbReference type="PANTHER" id="PTHR11993:SF10">
    <property type="entry name" value="NADH DEHYDROGENASE [UBIQUINONE] IRON-SULFUR PROTEIN 2, MITOCHONDRIAL"/>
    <property type="match status" value="1"/>
</dbReference>
<name>A0A7V4U0F9_CALAY</name>
<evidence type="ECO:0000256" key="5">
    <source>
        <dbReference type="ARBA" id="ARBA00022967"/>
    </source>
</evidence>
<evidence type="ECO:0000256" key="2">
    <source>
        <dbReference type="ARBA" id="ARBA00004202"/>
    </source>
</evidence>
<dbReference type="GO" id="GO:0016651">
    <property type="term" value="F:oxidoreductase activity, acting on NAD(P)H"/>
    <property type="evidence" value="ECO:0007669"/>
    <property type="project" value="InterPro"/>
</dbReference>
<keyword evidence="4 7" id="KW-0813">Transport</keyword>
<reference evidence="9" key="1">
    <citation type="journal article" date="2020" name="mSystems">
        <title>Genome- and Community-Level Interaction Insights into Carbon Utilization and Element Cycling Functions of Hydrothermarchaeota in Hydrothermal Sediment.</title>
        <authorList>
            <person name="Zhou Z."/>
            <person name="Liu Y."/>
            <person name="Xu W."/>
            <person name="Pan J."/>
            <person name="Luo Z.H."/>
            <person name="Li M."/>
        </authorList>
    </citation>
    <scope>NUCLEOTIDE SEQUENCE [LARGE SCALE GENOMIC DNA]</scope>
    <source>
        <strain evidence="9">HyVt-577</strain>
    </source>
</reference>